<dbReference type="Proteomes" id="UP001164539">
    <property type="component" value="Chromosome 2"/>
</dbReference>
<accession>A0ACC1YM40</accession>
<comment type="caution">
    <text evidence="1">The sequence shown here is derived from an EMBL/GenBank/DDBJ whole genome shotgun (WGS) entry which is preliminary data.</text>
</comment>
<reference evidence="1 2" key="1">
    <citation type="journal article" date="2023" name="Science">
        <title>Complex scaffold remodeling in plant triterpene biosynthesis.</title>
        <authorList>
            <person name="De La Pena R."/>
            <person name="Hodgson H."/>
            <person name="Liu J.C."/>
            <person name="Stephenson M.J."/>
            <person name="Martin A.C."/>
            <person name="Owen C."/>
            <person name="Harkess A."/>
            <person name="Leebens-Mack J."/>
            <person name="Jimenez L.E."/>
            <person name="Osbourn A."/>
            <person name="Sattely E.S."/>
        </authorList>
    </citation>
    <scope>NUCLEOTIDE SEQUENCE [LARGE SCALE GENOMIC DNA]</scope>
    <source>
        <strain evidence="2">cv. JPN11</strain>
        <tissue evidence="1">Leaf</tissue>
    </source>
</reference>
<sequence length="111" mass="13126">MLQIWNLEAINTELHFSLFSEVETRHQESIFAENLHFEACYMEQQSRTSTHGSNENAKGKERVARKMIVEDDERGDINELADAFIKNFRKQLKIQREESIKRRKEMIARGV</sequence>
<gene>
    <name evidence="1" type="ORF">OWV82_003102</name>
</gene>
<proteinExistence type="predicted"/>
<name>A0ACC1YM40_MELAZ</name>
<evidence type="ECO:0000313" key="1">
    <source>
        <dbReference type="EMBL" id="KAJ4724073.1"/>
    </source>
</evidence>
<keyword evidence="2" id="KW-1185">Reference proteome</keyword>
<dbReference type="EMBL" id="CM051395">
    <property type="protein sequence ID" value="KAJ4724073.1"/>
    <property type="molecule type" value="Genomic_DNA"/>
</dbReference>
<protein>
    <submittedName>
        <fullName evidence="1">DUF761 domain-containing protein</fullName>
    </submittedName>
</protein>
<organism evidence="1 2">
    <name type="scientific">Melia azedarach</name>
    <name type="common">Chinaberry tree</name>
    <dbReference type="NCBI Taxonomy" id="155640"/>
    <lineage>
        <taxon>Eukaryota</taxon>
        <taxon>Viridiplantae</taxon>
        <taxon>Streptophyta</taxon>
        <taxon>Embryophyta</taxon>
        <taxon>Tracheophyta</taxon>
        <taxon>Spermatophyta</taxon>
        <taxon>Magnoliopsida</taxon>
        <taxon>eudicotyledons</taxon>
        <taxon>Gunneridae</taxon>
        <taxon>Pentapetalae</taxon>
        <taxon>rosids</taxon>
        <taxon>malvids</taxon>
        <taxon>Sapindales</taxon>
        <taxon>Meliaceae</taxon>
        <taxon>Melia</taxon>
    </lineage>
</organism>
<evidence type="ECO:0000313" key="2">
    <source>
        <dbReference type="Proteomes" id="UP001164539"/>
    </source>
</evidence>